<evidence type="ECO:0000256" key="1">
    <source>
        <dbReference type="ARBA" id="ARBA00004496"/>
    </source>
</evidence>
<dbReference type="Pfam" id="PF03588">
    <property type="entry name" value="Leu_Phe_trans"/>
    <property type="match status" value="1"/>
</dbReference>
<comment type="catalytic activity">
    <reaction evidence="7 15">
        <text>N-terminal L-lysyl-[protein] + L-leucyl-tRNA(Leu) = N-terminal L-leucyl-L-lysyl-[protein] + tRNA(Leu) + H(+)</text>
        <dbReference type="Rhea" id="RHEA:12340"/>
        <dbReference type="Rhea" id="RHEA-COMP:9613"/>
        <dbReference type="Rhea" id="RHEA-COMP:9622"/>
        <dbReference type="Rhea" id="RHEA-COMP:12670"/>
        <dbReference type="Rhea" id="RHEA-COMP:12671"/>
        <dbReference type="ChEBI" id="CHEBI:15378"/>
        <dbReference type="ChEBI" id="CHEBI:65249"/>
        <dbReference type="ChEBI" id="CHEBI:78442"/>
        <dbReference type="ChEBI" id="CHEBI:78494"/>
        <dbReference type="ChEBI" id="CHEBI:133043"/>
        <dbReference type="EC" id="2.3.2.6"/>
    </reaction>
</comment>
<dbReference type="HAMAP" id="MF_00688">
    <property type="entry name" value="Leu_Phe_trans"/>
    <property type="match status" value="1"/>
</dbReference>
<keyword evidence="17" id="KW-1185">Reference proteome</keyword>
<dbReference type="EMBL" id="CP015243">
    <property type="protein sequence ID" value="ANF59710.1"/>
    <property type="molecule type" value="Genomic_DNA"/>
</dbReference>
<dbReference type="Gene3D" id="3.30.70.3550">
    <property type="entry name" value="Leucyl/phenylalanyl-tRNA-protein transferase, N-terminal domain"/>
    <property type="match status" value="1"/>
</dbReference>
<evidence type="ECO:0000256" key="9">
    <source>
        <dbReference type="ARBA" id="ARBA00061535"/>
    </source>
</evidence>
<keyword evidence="4 15" id="KW-0012">Acyltransferase</keyword>
<sequence length="232" mass="26097">MVPAWLGDGPVRFPDVELSLREPDGLLAVGGRLTSEWLLAAYQRGIFPWYSPGEPLLWWSPDPRMVLYPGEFRLRRSLAKRIRNGGFTITLDHDFEGVIRACATSRSEGTWISAEMIGAYERLYRLGHAHSVEVWQHGELIGGLYGVALGRVFFGESMFSRVSDGSKMALALLVEFLIERGFSLIDCQMHTPHLERLGARLIPRRTFSEHLTRDCATIEAGEPGSWRAILTP</sequence>
<dbReference type="GO" id="GO:0030163">
    <property type="term" value="P:protein catabolic process"/>
    <property type="evidence" value="ECO:0007669"/>
    <property type="project" value="UniProtKB-UniRule"/>
</dbReference>
<gene>
    <name evidence="15" type="primary">aat</name>
    <name evidence="16" type="ORF">A5892_15380</name>
</gene>
<evidence type="ECO:0000256" key="14">
    <source>
        <dbReference type="ARBA" id="ARBA00083640"/>
    </source>
</evidence>
<dbReference type="SUPFAM" id="SSF55729">
    <property type="entry name" value="Acyl-CoA N-acyltransferases (Nat)"/>
    <property type="match status" value="1"/>
</dbReference>
<evidence type="ECO:0000256" key="11">
    <source>
        <dbReference type="ARBA" id="ARBA00074372"/>
    </source>
</evidence>
<evidence type="ECO:0000256" key="10">
    <source>
        <dbReference type="ARBA" id="ARBA00066767"/>
    </source>
</evidence>
<dbReference type="Gene3D" id="3.40.630.70">
    <property type="entry name" value="Leucyl/phenylalanyl-tRNA-protein transferase, C-terminal domain"/>
    <property type="match status" value="1"/>
</dbReference>
<proteinExistence type="inferred from homology"/>
<dbReference type="InterPro" id="IPR042221">
    <property type="entry name" value="Leu/Phe-tRNA_Trfase_N"/>
</dbReference>
<comment type="catalytic activity">
    <reaction evidence="5 15">
        <text>L-phenylalanyl-tRNA(Phe) + an N-terminal L-alpha-aminoacyl-[protein] = an N-terminal L-phenylalanyl-L-alpha-aminoacyl-[protein] + tRNA(Phe)</text>
        <dbReference type="Rhea" id="RHEA:43632"/>
        <dbReference type="Rhea" id="RHEA-COMP:9668"/>
        <dbReference type="Rhea" id="RHEA-COMP:9699"/>
        <dbReference type="Rhea" id="RHEA-COMP:10636"/>
        <dbReference type="Rhea" id="RHEA-COMP:10637"/>
        <dbReference type="ChEBI" id="CHEBI:78442"/>
        <dbReference type="ChEBI" id="CHEBI:78531"/>
        <dbReference type="ChEBI" id="CHEBI:78597"/>
        <dbReference type="ChEBI" id="CHEBI:83561"/>
        <dbReference type="EC" id="2.3.2.6"/>
    </reaction>
</comment>
<evidence type="ECO:0000256" key="2">
    <source>
        <dbReference type="ARBA" id="ARBA00022490"/>
    </source>
</evidence>
<comment type="similarity">
    <text evidence="9 15">Belongs to the L/F-transferase family.</text>
</comment>
<dbReference type="GO" id="GO:0008914">
    <property type="term" value="F:leucyl-tRNA--protein transferase activity"/>
    <property type="evidence" value="ECO:0007669"/>
    <property type="project" value="UniProtKB-UniRule"/>
</dbReference>
<evidence type="ECO:0000256" key="7">
    <source>
        <dbReference type="ARBA" id="ARBA00051538"/>
    </source>
</evidence>
<dbReference type="FunFam" id="3.40.630.70:FF:000001">
    <property type="entry name" value="Leucyl/phenylalanyl-tRNA--protein transferase"/>
    <property type="match status" value="1"/>
</dbReference>
<keyword evidence="2 15" id="KW-0963">Cytoplasm</keyword>
<dbReference type="PANTHER" id="PTHR30098:SF2">
    <property type="entry name" value="LEUCYL_PHENYLALANYL-TRNA--PROTEIN TRANSFERASE"/>
    <property type="match status" value="1"/>
</dbReference>
<evidence type="ECO:0000256" key="4">
    <source>
        <dbReference type="ARBA" id="ARBA00023315"/>
    </source>
</evidence>
<comment type="function">
    <text evidence="8 15">Functions in the N-end rule pathway of protein degradation where it conjugates Leu, Phe and, less efficiently, Met from aminoacyl-tRNAs to the N-termini of proteins containing an N-terminal arginine or lysine.</text>
</comment>
<comment type="subcellular location">
    <subcellularLocation>
        <location evidence="1 15">Cytoplasm</location>
    </subcellularLocation>
</comment>
<evidence type="ECO:0000256" key="5">
    <source>
        <dbReference type="ARBA" id="ARBA00050607"/>
    </source>
</evidence>
<dbReference type="InterPro" id="IPR042203">
    <property type="entry name" value="Leu/Phe-tRNA_Trfase_C"/>
</dbReference>
<accession>A0A172YKJ9</accession>
<dbReference type="STRING" id="376489.A5892_15380"/>
<evidence type="ECO:0000256" key="3">
    <source>
        <dbReference type="ARBA" id="ARBA00022679"/>
    </source>
</evidence>
<name>A0A172YKJ9_9GAMM</name>
<dbReference type="InterPro" id="IPR016181">
    <property type="entry name" value="Acyl_CoA_acyltransferase"/>
</dbReference>
<dbReference type="AlphaFoldDB" id="A0A172YKJ9"/>
<dbReference type="FunFam" id="3.30.70.3550:FF:000001">
    <property type="entry name" value="Leucyl/phenylalanyl-tRNA--protein transferase"/>
    <property type="match status" value="1"/>
</dbReference>
<dbReference type="GO" id="GO:0005737">
    <property type="term" value="C:cytoplasm"/>
    <property type="evidence" value="ECO:0007669"/>
    <property type="project" value="UniProtKB-SubCell"/>
</dbReference>
<evidence type="ECO:0000256" key="12">
    <source>
        <dbReference type="ARBA" id="ARBA00077136"/>
    </source>
</evidence>
<evidence type="ECO:0000313" key="17">
    <source>
        <dbReference type="Proteomes" id="UP000077875"/>
    </source>
</evidence>
<evidence type="ECO:0000256" key="13">
    <source>
        <dbReference type="ARBA" id="ARBA00077165"/>
    </source>
</evidence>
<reference evidence="16 17" key="1">
    <citation type="submission" date="2016-04" db="EMBL/GenBank/DDBJ databases">
        <title>Complete Genome Sequence of Halotalea alkalilenta IHB B 13600.</title>
        <authorList>
            <person name="Swarnkar M.K."/>
            <person name="Sharma A."/>
            <person name="Kaushal K."/>
            <person name="Soni R."/>
            <person name="Rana S."/>
            <person name="Singh A.K."/>
            <person name="Gulati A."/>
        </authorList>
    </citation>
    <scope>NUCLEOTIDE SEQUENCE [LARGE SCALE GENOMIC DNA]</scope>
    <source>
        <strain evidence="16 17">IHB B 13600</strain>
    </source>
</reference>
<evidence type="ECO:0000256" key="8">
    <source>
        <dbReference type="ARBA" id="ARBA00054043"/>
    </source>
</evidence>
<organism evidence="16 17">
    <name type="scientific">Halotalea alkalilenta</name>
    <dbReference type="NCBI Taxonomy" id="376489"/>
    <lineage>
        <taxon>Bacteria</taxon>
        <taxon>Pseudomonadati</taxon>
        <taxon>Pseudomonadota</taxon>
        <taxon>Gammaproteobacteria</taxon>
        <taxon>Oceanospirillales</taxon>
        <taxon>Halomonadaceae</taxon>
        <taxon>Halotalea</taxon>
    </lineage>
</organism>
<comment type="catalytic activity">
    <reaction evidence="6 15">
        <text>N-terminal L-arginyl-[protein] + L-leucyl-tRNA(Leu) = N-terminal L-leucyl-L-arginyl-[protein] + tRNA(Leu) + H(+)</text>
        <dbReference type="Rhea" id="RHEA:50416"/>
        <dbReference type="Rhea" id="RHEA-COMP:9613"/>
        <dbReference type="Rhea" id="RHEA-COMP:9622"/>
        <dbReference type="Rhea" id="RHEA-COMP:12672"/>
        <dbReference type="Rhea" id="RHEA-COMP:12673"/>
        <dbReference type="ChEBI" id="CHEBI:15378"/>
        <dbReference type="ChEBI" id="CHEBI:64719"/>
        <dbReference type="ChEBI" id="CHEBI:78442"/>
        <dbReference type="ChEBI" id="CHEBI:78494"/>
        <dbReference type="ChEBI" id="CHEBI:133044"/>
        <dbReference type="EC" id="2.3.2.6"/>
    </reaction>
</comment>
<dbReference type="KEGG" id="haa:A5892_15380"/>
<evidence type="ECO:0000313" key="16">
    <source>
        <dbReference type="EMBL" id="ANF59710.1"/>
    </source>
</evidence>
<protein>
    <recommendedName>
        <fullName evidence="11 15">Leucyl/phenylalanyl-tRNA--protein transferase</fullName>
        <ecNumber evidence="10 15">2.3.2.6</ecNumber>
    </recommendedName>
    <alternativeName>
        <fullName evidence="12 15">L/F-transferase</fullName>
    </alternativeName>
    <alternativeName>
        <fullName evidence="13 15">Leucyltransferase</fullName>
    </alternativeName>
    <alternativeName>
        <fullName evidence="14 15">Phenyalanyltransferase</fullName>
    </alternativeName>
</protein>
<dbReference type="NCBIfam" id="TIGR00667">
    <property type="entry name" value="aat"/>
    <property type="match status" value="1"/>
</dbReference>
<dbReference type="EC" id="2.3.2.6" evidence="10 15"/>
<dbReference type="InterPro" id="IPR004616">
    <property type="entry name" value="Leu/Phe-tRNA_Trfase"/>
</dbReference>
<evidence type="ECO:0000256" key="6">
    <source>
        <dbReference type="ARBA" id="ARBA00050652"/>
    </source>
</evidence>
<dbReference type="Proteomes" id="UP000077875">
    <property type="component" value="Chromosome"/>
</dbReference>
<dbReference type="PANTHER" id="PTHR30098">
    <property type="entry name" value="LEUCYL/PHENYLALANYL-TRNA--PROTEIN TRANSFERASE"/>
    <property type="match status" value="1"/>
</dbReference>
<keyword evidence="3 15" id="KW-0808">Transferase</keyword>
<evidence type="ECO:0000256" key="15">
    <source>
        <dbReference type="HAMAP-Rule" id="MF_00688"/>
    </source>
</evidence>